<dbReference type="GO" id="GO:0000049">
    <property type="term" value="F:tRNA binding"/>
    <property type="evidence" value="ECO:0007669"/>
    <property type="project" value="TreeGrafter"/>
</dbReference>
<feature type="domain" description="Poly A polymerase head" evidence="9">
    <location>
        <begin position="30"/>
        <end position="150"/>
    </location>
</feature>
<evidence type="ECO:0000256" key="1">
    <source>
        <dbReference type="ARBA" id="ARBA00001946"/>
    </source>
</evidence>
<keyword evidence="3" id="KW-0819">tRNA processing</keyword>
<evidence type="ECO:0000259" key="9">
    <source>
        <dbReference type="Pfam" id="PF01743"/>
    </source>
</evidence>
<dbReference type="Gene3D" id="3.30.460.10">
    <property type="entry name" value="Beta Polymerase, domain 2"/>
    <property type="match status" value="1"/>
</dbReference>
<dbReference type="InterPro" id="IPR002646">
    <property type="entry name" value="PolA_pol_head_dom"/>
</dbReference>
<keyword evidence="7" id="KW-0460">Magnesium</keyword>
<evidence type="ECO:0000259" key="10">
    <source>
        <dbReference type="Pfam" id="PF12627"/>
    </source>
</evidence>
<dbReference type="PROSITE" id="PS51257">
    <property type="entry name" value="PROKAR_LIPOPROTEIN"/>
    <property type="match status" value="1"/>
</dbReference>
<dbReference type="InterPro" id="IPR043519">
    <property type="entry name" value="NT_sf"/>
</dbReference>
<dbReference type="GO" id="GO:0016779">
    <property type="term" value="F:nucleotidyltransferase activity"/>
    <property type="evidence" value="ECO:0007669"/>
    <property type="project" value="UniProtKB-KW"/>
</dbReference>
<dbReference type="SUPFAM" id="SSF81301">
    <property type="entry name" value="Nucleotidyltransferase"/>
    <property type="match status" value="1"/>
</dbReference>
<dbReference type="Pfam" id="PF12627">
    <property type="entry name" value="PolyA_pol_RNAbd"/>
    <property type="match status" value="1"/>
</dbReference>
<dbReference type="InterPro" id="IPR050264">
    <property type="entry name" value="Bact_CCA-adding_enz_type3_sf"/>
</dbReference>
<dbReference type="EMBL" id="FTPS01000001">
    <property type="protein sequence ID" value="SIT81503.1"/>
    <property type="molecule type" value="Genomic_DNA"/>
</dbReference>
<dbReference type="CDD" id="cd05398">
    <property type="entry name" value="NT_ClassII-CCAase"/>
    <property type="match status" value="1"/>
</dbReference>
<evidence type="ECO:0000256" key="3">
    <source>
        <dbReference type="ARBA" id="ARBA00022694"/>
    </source>
</evidence>
<dbReference type="PANTHER" id="PTHR46173:SF1">
    <property type="entry name" value="CCA TRNA NUCLEOTIDYLTRANSFERASE 1, MITOCHONDRIAL"/>
    <property type="match status" value="1"/>
</dbReference>
<evidence type="ECO:0000256" key="8">
    <source>
        <dbReference type="RuleBase" id="RU003953"/>
    </source>
</evidence>
<evidence type="ECO:0000256" key="7">
    <source>
        <dbReference type="ARBA" id="ARBA00022842"/>
    </source>
</evidence>
<dbReference type="GO" id="GO:0008033">
    <property type="term" value="P:tRNA processing"/>
    <property type="evidence" value="ECO:0007669"/>
    <property type="project" value="UniProtKB-KW"/>
</dbReference>
<dbReference type="InterPro" id="IPR032828">
    <property type="entry name" value="PolyA_RNA-bd"/>
</dbReference>
<accession>A0A1R3WT75</accession>
<evidence type="ECO:0000256" key="5">
    <source>
        <dbReference type="ARBA" id="ARBA00022723"/>
    </source>
</evidence>
<dbReference type="SUPFAM" id="SSF81891">
    <property type="entry name" value="Poly A polymerase C-terminal region-like"/>
    <property type="match status" value="1"/>
</dbReference>
<keyword evidence="2 8" id="KW-0808">Transferase</keyword>
<organism evidence="11 12">
    <name type="scientific">Pontibaca methylaminivorans</name>
    <dbReference type="NCBI Taxonomy" id="515897"/>
    <lineage>
        <taxon>Bacteria</taxon>
        <taxon>Pseudomonadati</taxon>
        <taxon>Pseudomonadota</taxon>
        <taxon>Alphaproteobacteria</taxon>
        <taxon>Rhodobacterales</taxon>
        <taxon>Roseobacteraceae</taxon>
        <taxon>Pontibaca</taxon>
    </lineage>
</organism>
<proteinExistence type="inferred from homology"/>
<protein>
    <submittedName>
        <fullName evidence="11">Poly(A) polymerase</fullName>
    </submittedName>
</protein>
<dbReference type="STRING" id="515897.SAMN05421849_1491"/>
<evidence type="ECO:0000256" key="2">
    <source>
        <dbReference type="ARBA" id="ARBA00022679"/>
    </source>
</evidence>
<evidence type="ECO:0000256" key="4">
    <source>
        <dbReference type="ARBA" id="ARBA00022695"/>
    </source>
</evidence>
<keyword evidence="5" id="KW-0479">Metal-binding</keyword>
<dbReference type="RefSeq" id="WP_407675241.1">
    <property type="nucleotide sequence ID" value="NZ_FTPS01000001.1"/>
</dbReference>
<dbReference type="Gene3D" id="1.10.3090.10">
    <property type="entry name" value="cca-adding enzyme, domain 2"/>
    <property type="match status" value="1"/>
</dbReference>
<dbReference type="Proteomes" id="UP000192455">
    <property type="component" value="Unassembled WGS sequence"/>
</dbReference>
<evidence type="ECO:0000256" key="6">
    <source>
        <dbReference type="ARBA" id="ARBA00022741"/>
    </source>
</evidence>
<sequence length="385" mass="41105">MTRVAGEWLVHPGTQAVMRALAAQGAQALFVGGCVRNALLGLAVSDIDIATDARPEDVIRLARAAGIKAVATGLAHGTVTLVAKGHAHEVTTFRRDLATDGRRAVVAYSGSLAEDAARRDFTMNALYARADGEVIDPLGGLADLRARRVRFIGDAAARIREDYLRSLRYFRLHAWYGDADQGPDPEALAAIAGNLDGLARLSRERITAEILKLLAAPDPVRSCAAMRACGVLRAVLPGADDAPLAPLVHLEQEAGAEPDALRRLAALGWGAELAELRLARRDRRRMAVMRDAATGSMGAAELGYRHGPEAGRDALLLRAAMSGADLPDGWKAALVRGAEQDFPVAARDLMPRFSGPDLGARLETLERRWIASDFALDREALLALA</sequence>
<comment type="similarity">
    <text evidence="8">Belongs to the tRNA nucleotidyltransferase/poly(A) polymerase family.</text>
</comment>
<dbReference type="Pfam" id="PF01743">
    <property type="entry name" value="PolyA_pol"/>
    <property type="match status" value="1"/>
</dbReference>
<dbReference type="AlphaFoldDB" id="A0A1R3WT75"/>
<feature type="domain" description="tRNA nucleotidyltransferase/poly(A) polymerase RNA and SrmB- binding" evidence="10">
    <location>
        <begin position="184"/>
        <end position="241"/>
    </location>
</feature>
<evidence type="ECO:0000313" key="11">
    <source>
        <dbReference type="EMBL" id="SIT81503.1"/>
    </source>
</evidence>
<keyword evidence="6" id="KW-0547">Nucleotide-binding</keyword>
<reference evidence="11 12" key="1">
    <citation type="submission" date="2017-01" db="EMBL/GenBank/DDBJ databases">
        <authorList>
            <person name="Mah S.A."/>
            <person name="Swanson W.J."/>
            <person name="Moy G.W."/>
            <person name="Vacquier V.D."/>
        </authorList>
    </citation>
    <scope>NUCLEOTIDE SEQUENCE [LARGE SCALE GENOMIC DNA]</scope>
    <source>
        <strain evidence="11 12">DSM 21219</strain>
    </source>
</reference>
<keyword evidence="8" id="KW-0694">RNA-binding</keyword>
<gene>
    <name evidence="11" type="ORF">SAMN05421849_1491</name>
</gene>
<dbReference type="GO" id="GO:0046872">
    <property type="term" value="F:metal ion binding"/>
    <property type="evidence" value="ECO:0007669"/>
    <property type="project" value="UniProtKB-KW"/>
</dbReference>
<dbReference type="PANTHER" id="PTHR46173">
    <property type="entry name" value="CCA TRNA NUCLEOTIDYLTRANSFERASE 1, MITOCHONDRIAL"/>
    <property type="match status" value="1"/>
</dbReference>
<keyword evidence="4" id="KW-0548">Nucleotidyltransferase</keyword>
<name>A0A1R3WT75_9RHOB</name>
<dbReference type="GO" id="GO:0000166">
    <property type="term" value="F:nucleotide binding"/>
    <property type="evidence" value="ECO:0007669"/>
    <property type="project" value="UniProtKB-KW"/>
</dbReference>
<keyword evidence="12" id="KW-1185">Reference proteome</keyword>
<evidence type="ECO:0000313" key="12">
    <source>
        <dbReference type="Proteomes" id="UP000192455"/>
    </source>
</evidence>
<comment type="cofactor">
    <cofactor evidence="1">
        <name>Mg(2+)</name>
        <dbReference type="ChEBI" id="CHEBI:18420"/>
    </cofactor>
</comment>